<reference evidence="4" key="1">
    <citation type="submission" date="2020-10" db="EMBL/GenBank/DDBJ databases">
        <authorList>
            <person name="Gilroy R."/>
        </authorList>
    </citation>
    <scope>NUCLEOTIDE SEQUENCE</scope>
    <source>
        <strain evidence="4">CHK157-1446</strain>
    </source>
</reference>
<comment type="caution">
    <text evidence="4">The sequence shown here is derived from an EMBL/GenBank/DDBJ whole genome shotgun (WGS) entry which is preliminary data.</text>
</comment>
<evidence type="ECO:0000313" key="4">
    <source>
        <dbReference type="EMBL" id="HIS24634.1"/>
    </source>
</evidence>
<dbReference type="Gene3D" id="2.40.260.10">
    <property type="entry name" value="Sortase"/>
    <property type="match status" value="1"/>
</dbReference>
<keyword evidence="3" id="KW-0812">Transmembrane</keyword>
<evidence type="ECO:0000256" key="3">
    <source>
        <dbReference type="SAM" id="Phobius"/>
    </source>
</evidence>
<name>A0A9D1ENU9_9FIRM</name>
<dbReference type="CDD" id="cd05826">
    <property type="entry name" value="Sortase_B"/>
    <property type="match status" value="1"/>
</dbReference>
<organism evidence="4 5">
    <name type="scientific">Candidatus Faeciplasma gallinarum</name>
    <dbReference type="NCBI Taxonomy" id="2840799"/>
    <lineage>
        <taxon>Bacteria</taxon>
        <taxon>Bacillati</taxon>
        <taxon>Bacillota</taxon>
        <taxon>Clostridia</taxon>
        <taxon>Eubacteriales</taxon>
        <taxon>Oscillospiraceae</taxon>
        <taxon>Oscillospiraceae incertae sedis</taxon>
        <taxon>Candidatus Faeciplasma</taxon>
    </lineage>
</organism>
<dbReference type="Proteomes" id="UP000823982">
    <property type="component" value="Unassembled WGS sequence"/>
</dbReference>
<feature type="active site" description="Acyl-thioester intermediate" evidence="1">
    <location>
        <position position="258"/>
    </location>
</feature>
<feature type="compositionally biased region" description="Low complexity" evidence="2">
    <location>
        <begin position="43"/>
        <end position="67"/>
    </location>
</feature>
<reference evidence="4" key="2">
    <citation type="journal article" date="2021" name="PeerJ">
        <title>Extensive microbial diversity within the chicken gut microbiome revealed by metagenomics and culture.</title>
        <authorList>
            <person name="Gilroy R."/>
            <person name="Ravi A."/>
            <person name="Getino M."/>
            <person name="Pursley I."/>
            <person name="Horton D.L."/>
            <person name="Alikhan N.F."/>
            <person name="Baker D."/>
            <person name="Gharbi K."/>
            <person name="Hall N."/>
            <person name="Watson M."/>
            <person name="Adriaenssens E.M."/>
            <person name="Foster-Nyarko E."/>
            <person name="Jarju S."/>
            <person name="Secka A."/>
            <person name="Antonio M."/>
            <person name="Oren A."/>
            <person name="Chaudhuri R.R."/>
            <person name="La Ragione R."/>
            <person name="Hildebrand F."/>
            <person name="Pallen M.J."/>
        </authorList>
    </citation>
    <scope>NUCLEOTIDE SEQUENCE</scope>
    <source>
        <strain evidence="4">CHK157-1446</strain>
    </source>
</reference>
<feature type="active site" description="Proton donor/acceptor" evidence="1">
    <location>
        <position position="155"/>
    </location>
</feature>
<keyword evidence="3" id="KW-1133">Transmembrane helix</keyword>
<dbReference type="InterPro" id="IPR023365">
    <property type="entry name" value="Sortase_dom-sf"/>
</dbReference>
<dbReference type="EMBL" id="DVIR01000039">
    <property type="protein sequence ID" value="HIS24634.1"/>
    <property type="molecule type" value="Genomic_DNA"/>
</dbReference>
<dbReference type="AlphaFoldDB" id="A0A9D1ENU9"/>
<protein>
    <submittedName>
        <fullName evidence="4">Class B sortase</fullName>
    </submittedName>
</protein>
<dbReference type="PROSITE" id="PS51257">
    <property type="entry name" value="PROKAR_LIPOPROTEIN"/>
    <property type="match status" value="1"/>
</dbReference>
<dbReference type="GO" id="GO:0016787">
    <property type="term" value="F:hydrolase activity"/>
    <property type="evidence" value="ECO:0007669"/>
    <property type="project" value="UniProtKB-KW"/>
</dbReference>
<feature type="transmembrane region" description="Helical" evidence="3">
    <location>
        <begin position="12"/>
        <end position="31"/>
    </location>
</feature>
<dbReference type="SUPFAM" id="SSF63817">
    <property type="entry name" value="Sortase"/>
    <property type="match status" value="1"/>
</dbReference>
<gene>
    <name evidence="4" type="ORF">IAD01_04435</name>
</gene>
<feature type="region of interest" description="Disordered" evidence="2">
    <location>
        <begin position="36"/>
        <end position="69"/>
    </location>
</feature>
<evidence type="ECO:0000256" key="1">
    <source>
        <dbReference type="PIRSR" id="PIRSR605754-1"/>
    </source>
</evidence>
<accession>A0A9D1ENU9</accession>
<evidence type="ECO:0000313" key="5">
    <source>
        <dbReference type="Proteomes" id="UP000823982"/>
    </source>
</evidence>
<dbReference type="InterPro" id="IPR009835">
    <property type="entry name" value="SrtB"/>
</dbReference>
<evidence type="ECO:0000256" key="2">
    <source>
        <dbReference type="SAM" id="MobiDB-lite"/>
    </source>
</evidence>
<keyword evidence="3" id="KW-0472">Membrane</keyword>
<proteinExistence type="predicted"/>
<sequence length="300" mass="34632">MKTNAKTSENKPALRFAAGALAMIIAVSMLSGCQKKIDDEPDPSVTQATTTPSTQPPETEATTVTTLPPEPEPLEKYLEYYEQNNEFVGWISIPSLTNSRGEMYIDYPVVQADDNSKYIDTDFYGEESKSGAIYADYKVPITATSHADNITLFGHSMADGTYFRHIIDYREGVDFVKEHYLINFDTRWEENQYVVVACFLIGIYEWQDDEPLFEYFKCRNFETEEDFNYFYDNIMYRSYYLSDINCEWGDEFITLSTCAYDFDDSRFVVVARKVRDGEDISGYADTYVKNPDRHRPSILD</sequence>